<dbReference type="OrthoDB" id="10068564at2759"/>
<accession>A0A9J7ETN8</accession>
<dbReference type="GO" id="GO:0003964">
    <property type="term" value="F:RNA-directed DNA polymerase activity"/>
    <property type="evidence" value="ECO:0007669"/>
    <property type="project" value="UniProtKB-KW"/>
</dbReference>
<feature type="domain" description="Reverse transcriptase" evidence="9">
    <location>
        <begin position="359"/>
        <end position="536"/>
    </location>
</feature>
<dbReference type="SUPFAM" id="SSF50630">
    <property type="entry name" value="Acid proteases"/>
    <property type="match status" value="1"/>
</dbReference>
<dbReference type="GO" id="GO:0042575">
    <property type="term" value="C:DNA polymerase complex"/>
    <property type="evidence" value="ECO:0007669"/>
    <property type="project" value="UniProtKB-ARBA"/>
</dbReference>
<dbReference type="InterPro" id="IPR000477">
    <property type="entry name" value="RT_dom"/>
</dbReference>
<dbReference type="Gene3D" id="3.30.420.10">
    <property type="entry name" value="Ribonuclease H-like superfamily/Ribonuclease H"/>
    <property type="match status" value="1"/>
</dbReference>
<dbReference type="SUPFAM" id="SSF56672">
    <property type="entry name" value="DNA/RNA polymerases"/>
    <property type="match status" value="1"/>
</dbReference>
<dbReference type="GO" id="GO:0004519">
    <property type="term" value="F:endonuclease activity"/>
    <property type="evidence" value="ECO:0007669"/>
    <property type="project" value="UniProtKB-KW"/>
</dbReference>
<evidence type="ECO:0000256" key="3">
    <source>
        <dbReference type="ARBA" id="ARBA00022695"/>
    </source>
</evidence>
<dbReference type="Pfam" id="PF00665">
    <property type="entry name" value="rve"/>
    <property type="match status" value="1"/>
</dbReference>
<dbReference type="CDD" id="cd00303">
    <property type="entry name" value="retropepsin_like"/>
    <property type="match status" value="1"/>
</dbReference>
<feature type="domain" description="Integrase catalytic" evidence="10">
    <location>
        <begin position="900"/>
        <end position="1056"/>
    </location>
</feature>
<evidence type="ECO:0000256" key="5">
    <source>
        <dbReference type="ARBA" id="ARBA00022759"/>
    </source>
</evidence>
<dbReference type="Proteomes" id="UP000301870">
    <property type="component" value="Unplaced"/>
</dbReference>
<dbReference type="Gene3D" id="3.10.10.10">
    <property type="entry name" value="HIV Type 1 Reverse Transcriptase, subunit A, domain 1"/>
    <property type="match status" value="1"/>
</dbReference>
<dbReference type="Gene3D" id="1.10.340.70">
    <property type="match status" value="1"/>
</dbReference>
<dbReference type="CDD" id="cd09274">
    <property type="entry name" value="RNase_HI_RT_Ty3"/>
    <property type="match status" value="1"/>
</dbReference>
<dbReference type="Pfam" id="PF17921">
    <property type="entry name" value="Integrase_H2C2"/>
    <property type="match status" value="1"/>
</dbReference>
<dbReference type="PANTHER" id="PTHR37984">
    <property type="entry name" value="PROTEIN CBG26694"/>
    <property type="match status" value="1"/>
</dbReference>
<dbReference type="InterPro" id="IPR036397">
    <property type="entry name" value="RNaseH_sf"/>
</dbReference>
<dbReference type="AlphaFoldDB" id="A0A9J7ETN8"/>
<evidence type="ECO:0000256" key="4">
    <source>
        <dbReference type="ARBA" id="ARBA00022722"/>
    </source>
</evidence>
<dbReference type="FunFam" id="3.30.420.10:FF:000063">
    <property type="entry name" value="Retrovirus-related Pol polyprotein from transposon 297-like Protein"/>
    <property type="match status" value="1"/>
</dbReference>
<evidence type="ECO:0000313" key="12">
    <source>
        <dbReference type="RefSeq" id="XP_022834785.1"/>
    </source>
</evidence>
<feature type="region of interest" description="Disordered" evidence="8">
    <location>
        <begin position="1068"/>
        <end position="1098"/>
    </location>
</feature>
<keyword evidence="3" id="KW-0548">Nucleotidyltransferase</keyword>
<dbReference type="GO" id="GO:0015074">
    <property type="term" value="P:DNA integration"/>
    <property type="evidence" value="ECO:0007669"/>
    <property type="project" value="InterPro"/>
</dbReference>
<sequence>MRQEPQEKFDKFLVRLRHQASKCQFTNTDEHIIEQITEKCSSDDLRKKILKNGDKMTLDDIISEANVLEVVERQLGDFENKKIENHGVNKITTKPDKYKSTGDRQDRGCGRCGSKNHFARDSKCPAKTRKCNKCGILGHFQIRCRTREVQKRKPGQDEVARNHNSKRPRGANNVEQIDNVACTSKQTEYIFNVNTGSTAPCMIGGTKVDMLIDSGCNHNLITDKTWVSMKENNSKVTNQSKDPQKKFIAYGSGTPLKLLGSFDAEIQLGKKSENATFYVISGGTQNLLGKMTATSLGVLQINIPMDVNSVDTTAFPKFKDVLVEIPLDESVKPVAQPYRRIPIPLEAKVEQKIDELLHADIIEEVKGPSSWVSPIVPVLKDNGDVRLCVDMRRANMAIKRENHPLPTMDQLLPKMREAKLFTKLDIKDAFHHIELQPDSRPITTFITGKGLFRYKRMMFGISCAPEIFQKTLERILLGCEGVINFIDDILVYGKDQVEHDERLEKVLDVLKTHNVLLKEDKCIYRVKSVQFLGHELSENGIKPLDKYLSAIKNFRAPTTIAELQSFLGLVNFVGKWIPHLSTTTEPLKELLRQKAGRNSDITDYWNDIRQAAFNKLKASLADIPRLGYYNPNDKTTVIADASPVGLGAVLVQTNKEGSRIIAYGNKTLTDCERRYCQTEKEALALVWAIEHFNMFLYGKEFDLITDHKPLEAIFGPKSKPCARIERWVLRLQSYKFKIKYSPGKNNIADPLSRLCKLSTKPPQVGVDYVQNVIEQVRPTAIPLQEIMVHSRQDAEIQAVKNGLYNNQWSDLTKGYKLFQDELCFYEDILLRGTKIVMPQKLRDPILRIAHEGHPGICAMKTRLRTKVWWPKCDRDAENFCKTCKGCVLVSTPNPPNPIKRRELPSEPWVDTAVDLMGPLPSNDYIFVIVDYYSRYKEVKVCRTITSSEIINHLKDIFSRLGNPVSITADNGRQFTSEDFKLFCSERNIKLYNTIPYWPQQNGEVERQNRDILKRLKIAQAEQKNWKDSLREYMVMYNSTPHSVTGKTPSELFFRRQFRDKLPMIQDMTYSSEDSEMKDRDKELKEKGKQYADRKRRAADSELNVGEKVYVKNMHKTNKLSLNYEPTSHTVESNKNGDVELRNDNTGQVVRRNILHLKRVEGLWKVNNETEDINGDNSSRSETDSD</sequence>
<dbReference type="Gene3D" id="2.40.70.10">
    <property type="entry name" value="Acid Proteases"/>
    <property type="match status" value="1"/>
</dbReference>
<dbReference type="InterPro" id="IPR012337">
    <property type="entry name" value="RNaseH-like_sf"/>
</dbReference>
<dbReference type="Gene3D" id="4.10.60.10">
    <property type="entry name" value="Zinc finger, CCHC-type"/>
    <property type="match status" value="1"/>
</dbReference>
<dbReference type="InterPro" id="IPR041588">
    <property type="entry name" value="Integrase_H2C2"/>
</dbReference>
<dbReference type="FunFam" id="3.30.70.270:FF:000020">
    <property type="entry name" value="Transposon Tf2-6 polyprotein-like Protein"/>
    <property type="match status" value="1"/>
</dbReference>
<dbReference type="InterPro" id="IPR050951">
    <property type="entry name" value="Retrovirus_Pol_polyprotein"/>
</dbReference>
<evidence type="ECO:0000256" key="1">
    <source>
        <dbReference type="ARBA" id="ARBA00012493"/>
    </source>
</evidence>
<dbReference type="PROSITE" id="PS50994">
    <property type="entry name" value="INTEGRASE"/>
    <property type="match status" value="1"/>
</dbReference>
<dbReference type="SUPFAM" id="SSF57756">
    <property type="entry name" value="Retrovirus zinc finger-like domains"/>
    <property type="match status" value="1"/>
</dbReference>
<dbReference type="KEGG" id="sliu:111362350"/>
<dbReference type="RefSeq" id="XP_022834785.1">
    <property type="nucleotide sequence ID" value="XM_022979017.1"/>
</dbReference>
<dbReference type="EC" id="2.7.7.49" evidence="1"/>
<keyword evidence="6" id="KW-0378">Hydrolase</keyword>
<dbReference type="PROSITE" id="PS50878">
    <property type="entry name" value="RT_POL"/>
    <property type="match status" value="1"/>
</dbReference>
<keyword evidence="4" id="KW-0540">Nuclease</keyword>
<keyword evidence="5" id="KW-0255">Endonuclease</keyword>
<dbReference type="Pfam" id="PF17917">
    <property type="entry name" value="RT_RNaseH"/>
    <property type="match status" value="1"/>
</dbReference>
<evidence type="ECO:0000259" key="9">
    <source>
        <dbReference type="PROSITE" id="PS50878"/>
    </source>
</evidence>
<evidence type="ECO:0000256" key="2">
    <source>
        <dbReference type="ARBA" id="ARBA00022679"/>
    </source>
</evidence>
<dbReference type="GO" id="GO:0008270">
    <property type="term" value="F:zinc ion binding"/>
    <property type="evidence" value="ECO:0007669"/>
    <property type="project" value="InterPro"/>
</dbReference>
<dbReference type="Pfam" id="PF00078">
    <property type="entry name" value="RVT_1"/>
    <property type="match status" value="1"/>
</dbReference>
<dbReference type="InterPro" id="IPR001878">
    <property type="entry name" value="Znf_CCHC"/>
</dbReference>
<dbReference type="GeneID" id="111362350"/>
<dbReference type="InterPro" id="IPR041373">
    <property type="entry name" value="RT_RNaseH"/>
</dbReference>
<dbReference type="GO" id="GO:0003676">
    <property type="term" value="F:nucleic acid binding"/>
    <property type="evidence" value="ECO:0007669"/>
    <property type="project" value="InterPro"/>
</dbReference>
<dbReference type="InterPro" id="IPR001584">
    <property type="entry name" value="Integrase_cat-core"/>
</dbReference>
<feature type="region of interest" description="Disordered" evidence="8">
    <location>
        <begin position="151"/>
        <end position="172"/>
    </location>
</feature>
<evidence type="ECO:0000256" key="6">
    <source>
        <dbReference type="ARBA" id="ARBA00022801"/>
    </source>
</evidence>
<proteinExistence type="predicted"/>
<evidence type="ECO:0000256" key="7">
    <source>
        <dbReference type="ARBA" id="ARBA00022918"/>
    </source>
</evidence>
<keyword evidence="2" id="KW-0808">Transferase</keyword>
<keyword evidence="7" id="KW-0695">RNA-directed DNA polymerase</keyword>
<gene>
    <name evidence="12" type="primary">LOC111362350</name>
</gene>
<feature type="compositionally biased region" description="Basic and acidic residues" evidence="8">
    <location>
        <begin position="1074"/>
        <end position="1092"/>
    </location>
</feature>
<reference evidence="12" key="1">
    <citation type="submission" date="2025-08" db="UniProtKB">
        <authorList>
            <consortium name="RefSeq"/>
        </authorList>
    </citation>
    <scope>IDENTIFICATION</scope>
    <source>
        <strain evidence="12">Ishihara</strain>
        <tissue evidence="12">Whole body</tissue>
    </source>
</reference>
<dbReference type="GO" id="GO:0016787">
    <property type="term" value="F:hydrolase activity"/>
    <property type="evidence" value="ECO:0007669"/>
    <property type="project" value="UniProtKB-KW"/>
</dbReference>
<keyword evidence="11" id="KW-1185">Reference proteome</keyword>
<dbReference type="SUPFAM" id="SSF53098">
    <property type="entry name" value="Ribonuclease H-like"/>
    <property type="match status" value="1"/>
</dbReference>
<feature type="compositionally biased region" description="Basic and acidic residues" evidence="8">
    <location>
        <begin position="151"/>
        <end position="161"/>
    </location>
</feature>
<organism evidence="11 12">
    <name type="scientific">Spodoptera litura</name>
    <name type="common">Asian cotton leafworm</name>
    <dbReference type="NCBI Taxonomy" id="69820"/>
    <lineage>
        <taxon>Eukaryota</taxon>
        <taxon>Metazoa</taxon>
        <taxon>Ecdysozoa</taxon>
        <taxon>Arthropoda</taxon>
        <taxon>Hexapoda</taxon>
        <taxon>Insecta</taxon>
        <taxon>Pterygota</taxon>
        <taxon>Neoptera</taxon>
        <taxon>Endopterygota</taxon>
        <taxon>Lepidoptera</taxon>
        <taxon>Glossata</taxon>
        <taxon>Ditrysia</taxon>
        <taxon>Noctuoidea</taxon>
        <taxon>Noctuidae</taxon>
        <taxon>Amphipyrinae</taxon>
        <taxon>Spodoptera</taxon>
    </lineage>
</organism>
<dbReference type="InterPro" id="IPR036875">
    <property type="entry name" value="Znf_CCHC_sf"/>
</dbReference>
<dbReference type="CDD" id="cd01647">
    <property type="entry name" value="RT_LTR"/>
    <property type="match status" value="1"/>
</dbReference>
<evidence type="ECO:0000256" key="8">
    <source>
        <dbReference type="SAM" id="MobiDB-lite"/>
    </source>
</evidence>
<evidence type="ECO:0000313" key="11">
    <source>
        <dbReference type="Proteomes" id="UP000301870"/>
    </source>
</evidence>
<dbReference type="InterPro" id="IPR043128">
    <property type="entry name" value="Rev_trsase/Diguanyl_cyclase"/>
</dbReference>
<protein>
    <recommendedName>
        <fullName evidence="1">RNA-directed DNA polymerase</fullName>
        <ecNumber evidence="1">2.7.7.49</ecNumber>
    </recommendedName>
</protein>
<name>A0A9J7ETN8_SPOLT</name>
<dbReference type="SMART" id="SM00343">
    <property type="entry name" value="ZnF_C2HC"/>
    <property type="match status" value="2"/>
</dbReference>
<dbReference type="InterPro" id="IPR043502">
    <property type="entry name" value="DNA/RNA_pol_sf"/>
</dbReference>
<evidence type="ECO:0000259" key="10">
    <source>
        <dbReference type="PROSITE" id="PS50994"/>
    </source>
</evidence>
<dbReference type="Gene3D" id="3.30.70.270">
    <property type="match status" value="2"/>
</dbReference>
<dbReference type="InterPro" id="IPR021109">
    <property type="entry name" value="Peptidase_aspartic_dom_sf"/>
</dbReference>
<dbReference type="PANTHER" id="PTHR37984:SF11">
    <property type="entry name" value="INTEGRASE CATALYTIC DOMAIN-CONTAINING PROTEIN"/>
    <property type="match status" value="1"/>
</dbReference>